<feature type="non-terminal residue" evidence="2">
    <location>
        <position position="86"/>
    </location>
</feature>
<reference evidence="2 3" key="1">
    <citation type="submission" date="2018-08" db="EMBL/GenBank/DDBJ databases">
        <title>Actinomadura jelena sp. nov., a novel Actinomycete isolated from soil in Chad.</title>
        <authorList>
            <person name="Shi L."/>
        </authorList>
    </citation>
    <scope>NUCLEOTIDE SEQUENCE [LARGE SCALE GENOMIC DNA]</scope>
    <source>
        <strain evidence="2 3">NEAU-G17</strain>
    </source>
</reference>
<gene>
    <name evidence="2" type="ORF">DZF91_27120</name>
</gene>
<comment type="caution">
    <text evidence="2">The sequence shown here is derived from an EMBL/GenBank/DDBJ whole genome shotgun (WGS) entry which is preliminary data.</text>
</comment>
<dbReference type="AlphaFoldDB" id="A0A372JEU4"/>
<evidence type="ECO:0000313" key="2">
    <source>
        <dbReference type="EMBL" id="RFU38545.1"/>
    </source>
</evidence>
<protein>
    <submittedName>
        <fullName evidence="2">Copper resistance protein CopD</fullName>
    </submittedName>
</protein>
<feature type="transmembrane region" description="Helical" evidence="1">
    <location>
        <begin position="58"/>
        <end position="79"/>
    </location>
</feature>
<dbReference type="Proteomes" id="UP000261811">
    <property type="component" value="Unassembled WGS sequence"/>
</dbReference>
<organism evidence="2 3">
    <name type="scientific">Actinomadura logoneensis</name>
    <dbReference type="NCBI Taxonomy" id="2293572"/>
    <lineage>
        <taxon>Bacteria</taxon>
        <taxon>Bacillati</taxon>
        <taxon>Actinomycetota</taxon>
        <taxon>Actinomycetes</taxon>
        <taxon>Streptosporangiales</taxon>
        <taxon>Thermomonosporaceae</taxon>
        <taxon>Actinomadura</taxon>
    </lineage>
</organism>
<accession>A0A372JEU4</accession>
<sequence>MNASTLRVVRAALVAAAAAVTALVAALVLGGAVTEKIIPGLGDAGALTRWGLPFSRLVMDLAAALTVGVLLAAAALLPVTGAGGSG</sequence>
<proteinExistence type="predicted"/>
<evidence type="ECO:0000313" key="3">
    <source>
        <dbReference type="Proteomes" id="UP000261811"/>
    </source>
</evidence>
<name>A0A372JEU4_9ACTN</name>
<keyword evidence="1" id="KW-1133">Transmembrane helix</keyword>
<keyword evidence="3" id="KW-1185">Reference proteome</keyword>
<keyword evidence="1" id="KW-0812">Transmembrane</keyword>
<keyword evidence="1" id="KW-0472">Membrane</keyword>
<dbReference type="EMBL" id="QURH01000773">
    <property type="protein sequence ID" value="RFU38545.1"/>
    <property type="molecule type" value="Genomic_DNA"/>
</dbReference>
<evidence type="ECO:0000256" key="1">
    <source>
        <dbReference type="SAM" id="Phobius"/>
    </source>
</evidence>